<proteinExistence type="predicted"/>
<accession>A0A516SFW4</accession>
<organism evidence="1 2">
    <name type="scientific">Chitinimonas arctica</name>
    <dbReference type="NCBI Taxonomy" id="2594795"/>
    <lineage>
        <taxon>Bacteria</taxon>
        <taxon>Pseudomonadati</taxon>
        <taxon>Pseudomonadota</taxon>
        <taxon>Betaproteobacteria</taxon>
        <taxon>Neisseriales</taxon>
        <taxon>Chitinibacteraceae</taxon>
        <taxon>Chitinimonas</taxon>
    </lineage>
</organism>
<evidence type="ECO:0000313" key="2">
    <source>
        <dbReference type="Proteomes" id="UP000317550"/>
    </source>
</evidence>
<evidence type="ECO:0000313" key="1">
    <source>
        <dbReference type="EMBL" id="QDQ27049.1"/>
    </source>
</evidence>
<name>A0A516SFW4_9NEIS</name>
<dbReference type="EMBL" id="CP041730">
    <property type="protein sequence ID" value="QDQ27049.1"/>
    <property type="molecule type" value="Genomic_DNA"/>
</dbReference>
<reference evidence="2" key="1">
    <citation type="submission" date="2019-07" db="EMBL/GenBank/DDBJ databases">
        <title>Chitinimonas sp. nov., isolated from Ny-Alesund, arctica soil.</title>
        <authorList>
            <person name="Xu Q."/>
            <person name="Peng F."/>
        </authorList>
    </citation>
    <scope>NUCLEOTIDE SEQUENCE [LARGE SCALE GENOMIC DNA]</scope>
    <source>
        <strain evidence="2">R3-44</strain>
    </source>
</reference>
<keyword evidence="2" id="KW-1185">Reference proteome</keyword>
<dbReference type="AlphaFoldDB" id="A0A516SFW4"/>
<sequence length="168" mass="18867">MLRRLVNRLLYSQEHELRSYEIACIVAFRNALDEISGAALDAQLARYDFIQRSPNGKHLAFFDADSDDKCSTWPASDLFHYKSPPVSAMRINFASAAFLDGKKRDFCADLFVMNGRLAGIEFEKAPPSTVKLDPLRKLEPGLLTRLNDSAQMIEAAELLIKLNSENGK</sequence>
<dbReference type="RefSeq" id="WP_144278442.1">
    <property type="nucleotide sequence ID" value="NZ_CP041730.1"/>
</dbReference>
<dbReference type="Proteomes" id="UP000317550">
    <property type="component" value="Chromosome"/>
</dbReference>
<dbReference type="KEGG" id="cari:FNU76_12135"/>
<gene>
    <name evidence="1" type="ORF">FNU76_12135</name>
</gene>
<protein>
    <submittedName>
        <fullName evidence="1">Uncharacterized protein</fullName>
    </submittedName>
</protein>